<dbReference type="PROSITE" id="PS51318">
    <property type="entry name" value="TAT"/>
    <property type="match status" value="1"/>
</dbReference>
<accession>A0ABU5DNV1</accession>
<keyword evidence="2" id="KW-0732">Signal</keyword>
<dbReference type="EMBL" id="JAXCLA010000009">
    <property type="protein sequence ID" value="MDY0747986.1"/>
    <property type="molecule type" value="Genomic_DNA"/>
</dbReference>
<sequence length="196" mass="20275">MFMRRSFVRSLALAGLAACAGSAALAGTLSFEGSTVGGPLWARPLAGSPPTVVSPSLANKVSYQVTAFQVDQNDSFSLIATSGAPTGWDSFTFLYKDSFDASQPLSNVMLGNDRLAGGTDAQSGFTNVSLQAGVTYYFVVSGYSNNQAGAYSVAITAPTGTAFLASPVPEPHPVAMLLSGAGLLGLVALRRRRIVR</sequence>
<organism evidence="4 5">
    <name type="scientific">Roseateles agri</name>
    <dbReference type="NCBI Taxonomy" id="3098619"/>
    <lineage>
        <taxon>Bacteria</taxon>
        <taxon>Pseudomonadati</taxon>
        <taxon>Pseudomonadota</taxon>
        <taxon>Betaproteobacteria</taxon>
        <taxon>Burkholderiales</taxon>
        <taxon>Sphaerotilaceae</taxon>
        <taxon>Roseateles</taxon>
    </lineage>
</organism>
<dbReference type="InterPro" id="IPR013424">
    <property type="entry name" value="Ice-binding_C"/>
</dbReference>
<evidence type="ECO:0000256" key="1">
    <source>
        <dbReference type="SAM" id="Phobius"/>
    </source>
</evidence>
<keyword evidence="1" id="KW-0472">Membrane</keyword>
<feature type="chain" id="PRO_5045057388" description="Ice-binding protein C-terminal domain-containing protein" evidence="2">
    <location>
        <begin position="27"/>
        <end position="196"/>
    </location>
</feature>
<dbReference type="Proteomes" id="UP001285263">
    <property type="component" value="Unassembled WGS sequence"/>
</dbReference>
<evidence type="ECO:0000313" key="5">
    <source>
        <dbReference type="Proteomes" id="UP001285263"/>
    </source>
</evidence>
<protein>
    <recommendedName>
        <fullName evidence="3">Ice-binding protein C-terminal domain-containing protein</fullName>
    </recommendedName>
</protein>
<evidence type="ECO:0000313" key="4">
    <source>
        <dbReference type="EMBL" id="MDY0747986.1"/>
    </source>
</evidence>
<feature type="signal peptide" evidence="2">
    <location>
        <begin position="1"/>
        <end position="26"/>
    </location>
</feature>
<feature type="transmembrane region" description="Helical" evidence="1">
    <location>
        <begin position="172"/>
        <end position="189"/>
    </location>
</feature>
<proteinExistence type="predicted"/>
<feature type="domain" description="Ice-binding protein C-terminal" evidence="3">
    <location>
        <begin position="167"/>
        <end position="192"/>
    </location>
</feature>
<gene>
    <name evidence="4" type="ORF">SNE35_26020</name>
</gene>
<reference evidence="4 5" key="1">
    <citation type="submission" date="2023-11" db="EMBL/GenBank/DDBJ databases">
        <title>Paucibacter sp. nov., isolated from fresh soil in Korea.</title>
        <authorList>
            <person name="Le N.T.T."/>
        </authorList>
    </citation>
    <scope>NUCLEOTIDE SEQUENCE [LARGE SCALE GENOMIC DNA]</scope>
    <source>
        <strain evidence="4 5">R3-3</strain>
    </source>
</reference>
<evidence type="ECO:0000256" key="2">
    <source>
        <dbReference type="SAM" id="SignalP"/>
    </source>
</evidence>
<evidence type="ECO:0000259" key="3">
    <source>
        <dbReference type="Pfam" id="PF07589"/>
    </source>
</evidence>
<dbReference type="Pfam" id="PF07589">
    <property type="entry name" value="PEP-CTERM"/>
    <property type="match status" value="1"/>
</dbReference>
<keyword evidence="1" id="KW-0812">Transmembrane</keyword>
<dbReference type="InterPro" id="IPR006311">
    <property type="entry name" value="TAT_signal"/>
</dbReference>
<dbReference type="RefSeq" id="WP_320425954.1">
    <property type="nucleotide sequence ID" value="NZ_JAXCLA010000009.1"/>
</dbReference>
<name>A0ABU5DNV1_9BURK</name>
<keyword evidence="1" id="KW-1133">Transmembrane helix</keyword>
<comment type="caution">
    <text evidence="4">The sequence shown here is derived from an EMBL/GenBank/DDBJ whole genome shotgun (WGS) entry which is preliminary data.</text>
</comment>
<keyword evidence="5" id="KW-1185">Reference proteome</keyword>